<dbReference type="GO" id="GO:0017116">
    <property type="term" value="F:single-stranded DNA helicase activity"/>
    <property type="evidence" value="ECO:0007669"/>
    <property type="project" value="TreeGrafter"/>
</dbReference>
<comment type="function">
    <text evidence="10">Acts as component of the MCM2-7 complex (MCM complex) which is the replicative helicase essential for 'once per cell cycle' DNA replication initiation and elongation in eukaryotic cells. The active ATPase sites in the MCM2-7 ring are formed through the interaction surfaces of two neighboring subunits such that a critical structure of a conserved arginine finger motif is provided in trans relative to the ATP-binding site of the Walker A box of the adjacent subunit. The six ATPase active sites, however, are likely to contribute differentially to the complex helicase activity.</text>
</comment>
<dbReference type="InterPro" id="IPR056575">
    <property type="entry name" value="WH_MCM3_C"/>
</dbReference>
<evidence type="ECO:0000256" key="10">
    <source>
        <dbReference type="RuleBase" id="RU368061"/>
    </source>
</evidence>
<dbReference type="Pfam" id="PF23191">
    <property type="entry name" value="WHD_MCM3_C"/>
    <property type="match status" value="1"/>
</dbReference>
<evidence type="ECO:0000313" key="14">
    <source>
        <dbReference type="Proteomes" id="UP001215151"/>
    </source>
</evidence>
<evidence type="ECO:0000256" key="3">
    <source>
        <dbReference type="ARBA" id="ARBA00022741"/>
    </source>
</evidence>
<dbReference type="InterPro" id="IPR001208">
    <property type="entry name" value="MCM_dom"/>
</dbReference>
<feature type="domain" description="MCM C-terminal AAA(+) ATPase" evidence="12">
    <location>
        <begin position="109"/>
        <end position="303"/>
    </location>
</feature>
<keyword evidence="3 9" id="KW-0547">Nucleotide-binding</keyword>
<comment type="catalytic activity">
    <reaction evidence="10">
        <text>ATP + H2O = ADP + phosphate + H(+)</text>
        <dbReference type="Rhea" id="RHEA:13065"/>
        <dbReference type="ChEBI" id="CHEBI:15377"/>
        <dbReference type="ChEBI" id="CHEBI:15378"/>
        <dbReference type="ChEBI" id="CHEBI:30616"/>
        <dbReference type="ChEBI" id="CHEBI:43474"/>
        <dbReference type="ChEBI" id="CHEBI:456216"/>
        <dbReference type="EC" id="3.6.4.12"/>
    </reaction>
</comment>
<dbReference type="AlphaFoldDB" id="A0AAD7TFU6"/>
<dbReference type="Pfam" id="PF00493">
    <property type="entry name" value="MCM"/>
    <property type="match status" value="1"/>
</dbReference>
<organism evidence="13 14">
    <name type="scientific">Trametes cubensis</name>
    <dbReference type="NCBI Taxonomy" id="1111947"/>
    <lineage>
        <taxon>Eukaryota</taxon>
        <taxon>Fungi</taxon>
        <taxon>Dikarya</taxon>
        <taxon>Basidiomycota</taxon>
        <taxon>Agaricomycotina</taxon>
        <taxon>Agaricomycetes</taxon>
        <taxon>Polyporales</taxon>
        <taxon>Polyporaceae</taxon>
        <taxon>Trametes</taxon>
    </lineage>
</organism>
<dbReference type="PANTHER" id="PTHR11630:SF46">
    <property type="entry name" value="DNA REPLICATION LICENSING FACTOR MCM3-RELATED"/>
    <property type="match status" value="1"/>
</dbReference>
<dbReference type="GO" id="GO:0031261">
    <property type="term" value="C:DNA replication preinitiation complex"/>
    <property type="evidence" value="ECO:0007669"/>
    <property type="project" value="UniProtKB-ARBA"/>
</dbReference>
<dbReference type="Pfam" id="PF17207">
    <property type="entry name" value="MCM_OB"/>
    <property type="match status" value="1"/>
</dbReference>
<dbReference type="GO" id="GO:0000727">
    <property type="term" value="P:double-strand break repair via break-induced replication"/>
    <property type="evidence" value="ECO:0007669"/>
    <property type="project" value="TreeGrafter"/>
</dbReference>
<reference evidence="13" key="1">
    <citation type="submission" date="2022-11" db="EMBL/GenBank/DDBJ databases">
        <title>Genome Sequence of Cubamyces cubensis.</title>
        <authorList>
            <person name="Buettner E."/>
        </authorList>
    </citation>
    <scope>NUCLEOTIDE SEQUENCE</scope>
    <source>
        <strain evidence="13">MPL-01</strain>
    </source>
</reference>
<evidence type="ECO:0000256" key="1">
    <source>
        <dbReference type="ARBA" id="ARBA00004123"/>
    </source>
</evidence>
<dbReference type="InterPro" id="IPR008046">
    <property type="entry name" value="Mcm3"/>
</dbReference>
<proteinExistence type="inferred from homology"/>
<evidence type="ECO:0000256" key="5">
    <source>
        <dbReference type="ARBA" id="ARBA00022806"/>
    </source>
</evidence>
<feature type="compositionally biased region" description="Acidic residues" evidence="11">
    <location>
        <begin position="490"/>
        <end position="512"/>
    </location>
</feature>
<name>A0AAD7TFU6_9APHY</name>
<dbReference type="InterPro" id="IPR041562">
    <property type="entry name" value="MCM_lid"/>
</dbReference>
<dbReference type="PRINTS" id="PR01657">
    <property type="entry name" value="MCMFAMILY"/>
</dbReference>
<keyword evidence="7 9" id="KW-0238">DNA-binding</keyword>
<comment type="subunit">
    <text evidence="10">Component of the MCM2-7 complex.</text>
</comment>
<dbReference type="PANTHER" id="PTHR11630">
    <property type="entry name" value="DNA REPLICATION LICENSING FACTOR MCM FAMILY MEMBER"/>
    <property type="match status" value="1"/>
</dbReference>
<feature type="compositionally biased region" description="Basic and acidic residues" evidence="11">
    <location>
        <begin position="521"/>
        <end position="533"/>
    </location>
</feature>
<comment type="similarity">
    <text evidence="9">Belongs to the MCM family.</text>
</comment>
<evidence type="ECO:0000256" key="4">
    <source>
        <dbReference type="ARBA" id="ARBA00022801"/>
    </source>
</evidence>
<evidence type="ECO:0000259" key="12">
    <source>
        <dbReference type="PROSITE" id="PS50051"/>
    </source>
</evidence>
<sequence>MEYGYSEFRDNQRISIQEMPERAPAGQLPRSTDVILDGDLVDKCKPGDRIQLVGVYRSVGGGANGSFKTLILANNINLLSSKIGGGIAQTPLTDYDIRMINQLAKRSNIFHLLSQSLAPSIFGHDKIKEAILLLLLGGAEKNLPNGTHIRGDINILMVGDPSTAKSQMLRFVLGTAPLAIATTGRGSSGVGLTAAVTSDKDTGERRLEAGAMFDKMSDIDRVAIHEVMEQQTVTIAKAGIHTTLNARCSVVAAANPIYGQYDVHKDPHKNIALPDSLLSRFDLLFVVTDDVDENRDRMIADHVLRMHRYLPPGVEEGTPVNDILSQQLSVDGPNANGEEAEEGEPSPFEKYDPLLHVGIGRPQTSTRTGKQKKVEVLSIAFVKKYIQYAKSKPPPVLTKGAADYIVNVYATLRNEDLDGTRKKRTSPLTARTLETLIRLATAHAKARLSPKVQRQDAKVAEEILRFALFKEVLRRTRRKKRKLNNGAVEAMDEDDEDGEAEGDSEESDEEEEAPQRMATPKPKDKAKEVKKLTPEPQWDNDVQMGDGAPAGDAAADGQGIRPDRLKLFRTRLAHLFATKLVDEDQMYLHTLVEMINEGLSTDELFGTAEATAACNIMTDANEVMLSDGIVYKI</sequence>
<feature type="region of interest" description="Disordered" evidence="11">
    <location>
        <begin position="484"/>
        <end position="542"/>
    </location>
</feature>
<dbReference type="GO" id="GO:0005656">
    <property type="term" value="C:nuclear pre-replicative complex"/>
    <property type="evidence" value="ECO:0007669"/>
    <property type="project" value="UniProtKB-ARBA"/>
</dbReference>
<dbReference type="InterPro" id="IPR031327">
    <property type="entry name" value="MCM"/>
</dbReference>
<dbReference type="GO" id="GO:0003697">
    <property type="term" value="F:single-stranded DNA binding"/>
    <property type="evidence" value="ECO:0007669"/>
    <property type="project" value="TreeGrafter"/>
</dbReference>
<accession>A0AAD7TFU6</accession>
<dbReference type="PROSITE" id="PS50051">
    <property type="entry name" value="MCM_2"/>
    <property type="match status" value="1"/>
</dbReference>
<protein>
    <recommendedName>
        <fullName evidence="10">DNA replication licensing factor MCM3</fullName>
        <ecNumber evidence="10">3.6.4.12</ecNumber>
    </recommendedName>
</protein>
<dbReference type="InterPro" id="IPR027417">
    <property type="entry name" value="P-loop_NTPase"/>
</dbReference>
<evidence type="ECO:0000256" key="9">
    <source>
        <dbReference type="RuleBase" id="RU004070"/>
    </source>
</evidence>
<dbReference type="GO" id="GO:0043596">
    <property type="term" value="C:nuclear replication fork"/>
    <property type="evidence" value="ECO:0007669"/>
    <property type="project" value="UniProtKB-ARBA"/>
</dbReference>
<feature type="region of interest" description="Disordered" evidence="11">
    <location>
        <begin position="328"/>
        <end position="348"/>
    </location>
</feature>
<evidence type="ECO:0000313" key="13">
    <source>
        <dbReference type="EMBL" id="KAJ8455556.1"/>
    </source>
</evidence>
<dbReference type="GO" id="GO:0006279">
    <property type="term" value="P:premeiotic DNA replication"/>
    <property type="evidence" value="ECO:0007669"/>
    <property type="project" value="UniProtKB-ARBA"/>
</dbReference>
<comment type="subcellular location">
    <subcellularLocation>
        <location evidence="1 10">Nucleus</location>
    </subcellularLocation>
</comment>
<dbReference type="EMBL" id="JAPEVG010000756">
    <property type="protein sequence ID" value="KAJ8455556.1"/>
    <property type="molecule type" value="Genomic_DNA"/>
</dbReference>
<dbReference type="GO" id="GO:0006271">
    <property type="term" value="P:DNA strand elongation involved in DNA replication"/>
    <property type="evidence" value="ECO:0007669"/>
    <property type="project" value="TreeGrafter"/>
</dbReference>
<keyword evidence="4 10" id="KW-0378">Hydrolase</keyword>
<dbReference type="Proteomes" id="UP001215151">
    <property type="component" value="Unassembled WGS sequence"/>
</dbReference>
<dbReference type="GO" id="GO:0005524">
    <property type="term" value="F:ATP binding"/>
    <property type="evidence" value="ECO:0007669"/>
    <property type="project" value="UniProtKB-UniRule"/>
</dbReference>
<evidence type="ECO:0000256" key="7">
    <source>
        <dbReference type="ARBA" id="ARBA00023125"/>
    </source>
</evidence>
<dbReference type="Pfam" id="PF17855">
    <property type="entry name" value="MCM_lid"/>
    <property type="match status" value="1"/>
</dbReference>
<evidence type="ECO:0000256" key="2">
    <source>
        <dbReference type="ARBA" id="ARBA00022705"/>
    </source>
</evidence>
<evidence type="ECO:0000256" key="8">
    <source>
        <dbReference type="ARBA" id="ARBA00023242"/>
    </source>
</evidence>
<keyword evidence="6 9" id="KW-0067">ATP-binding</keyword>
<dbReference type="Gene3D" id="3.40.50.300">
    <property type="entry name" value="P-loop containing nucleotide triphosphate hydrolases"/>
    <property type="match status" value="1"/>
</dbReference>
<evidence type="ECO:0000256" key="11">
    <source>
        <dbReference type="SAM" id="MobiDB-lite"/>
    </source>
</evidence>
<dbReference type="PRINTS" id="PR01659">
    <property type="entry name" value="MCMPROTEIN3"/>
</dbReference>
<keyword evidence="8 10" id="KW-0539">Nucleus</keyword>
<dbReference type="SUPFAM" id="SSF52540">
    <property type="entry name" value="P-loop containing nucleoside triphosphate hydrolases"/>
    <property type="match status" value="1"/>
</dbReference>
<comment type="caution">
    <text evidence="13">The sequence shown here is derived from an EMBL/GenBank/DDBJ whole genome shotgun (WGS) entry which is preliminary data.</text>
</comment>
<keyword evidence="5 10" id="KW-0347">Helicase</keyword>
<dbReference type="SUPFAM" id="SSF50249">
    <property type="entry name" value="Nucleic acid-binding proteins"/>
    <property type="match status" value="1"/>
</dbReference>
<dbReference type="InterPro" id="IPR033762">
    <property type="entry name" value="MCM_OB"/>
</dbReference>
<dbReference type="SMART" id="SM00350">
    <property type="entry name" value="MCM"/>
    <property type="match status" value="1"/>
</dbReference>
<keyword evidence="2 10" id="KW-0235">DNA replication</keyword>
<dbReference type="GO" id="GO:1902975">
    <property type="term" value="P:mitotic DNA replication initiation"/>
    <property type="evidence" value="ECO:0007669"/>
    <property type="project" value="TreeGrafter"/>
</dbReference>
<keyword evidence="14" id="KW-1185">Reference proteome</keyword>
<gene>
    <name evidence="13" type="ORF">ONZ51_g12406</name>
</gene>
<evidence type="ECO:0000256" key="6">
    <source>
        <dbReference type="ARBA" id="ARBA00022840"/>
    </source>
</evidence>
<dbReference type="GO" id="GO:0016787">
    <property type="term" value="F:hydrolase activity"/>
    <property type="evidence" value="ECO:0007669"/>
    <property type="project" value="UniProtKB-KW"/>
</dbReference>
<dbReference type="Gene3D" id="2.40.50.140">
    <property type="entry name" value="Nucleic acid-binding proteins"/>
    <property type="match status" value="1"/>
</dbReference>
<dbReference type="GO" id="GO:0042555">
    <property type="term" value="C:MCM complex"/>
    <property type="evidence" value="ECO:0007669"/>
    <property type="project" value="UniProtKB-UniRule"/>
</dbReference>
<dbReference type="EC" id="3.6.4.12" evidence="10"/>
<dbReference type="InterPro" id="IPR012340">
    <property type="entry name" value="NA-bd_OB-fold"/>
</dbReference>